<proteinExistence type="predicted"/>
<organism evidence="1">
    <name type="scientific">viral metagenome</name>
    <dbReference type="NCBI Taxonomy" id="1070528"/>
    <lineage>
        <taxon>unclassified sequences</taxon>
        <taxon>metagenomes</taxon>
        <taxon>organismal metagenomes</taxon>
    </lineage>
</organism>
<accession>A0A6C0HFN8</accession>
<reference evidence="1" key="1">
    <citation type="journal article" date="2020" name="Nature">
        <title>Giant virus diversity and host interactions through global metagenomics.</title>
        <authorList>
            <person name="Schulz F."/>
            <person name="Roux S."/>
            <person name="Paez-Espino D."/>
            <person name="Jungbluth S."/>
            <person name="Walsh D.A."/>
            <person name="Denef V.J."/>
            <person name="McMahon K.D."/>
            <person name="Konstantinidis K.T."/>
            <person name="Eloe-Fadrosh E.A."/>
            <person name="Kyrpides N.C."/>
            <person name="Woyke T."/>
        </authorList>
    </citation>
    <scope>NUCLEOTIDE SEQUENCE</scope>
    <source>
        <strain evidence="1">GVMAG-M-3300023184-101</strain>
    </source>
</reference>
<name>A0A6C0HFN8_9ZZZZ</name>
<sequence>MNVVLEIGQFNINDVYFQDPVKNTIMDNSNFIRTIYSNSLFMLNGIFIRFNLNVLTIEKSFNKYKCVFDKLYNTHEAITISTIERDLLSKINIPGKHPIYRISEQLANGHIKIFIDNTNIKRSTNEFILKISGIWENATEYGVTYKFTEGALPPGPRM</sequence>
<dbReference type="EMBL" id="MN739949">
    <property type="protein sequence ID" value="QHT79431.1"/>
    <property type="molecule type" value="Genomic_DNA"/>
</dbReference>
<dbReference type="AlphaFoldDB" id="A0A6C0HFN8"/>
<evidence type="ECO:0000313" key="1">
    <source>
        <dbReference type="EMBL" id="QHT79431.1"/>
    </source>
</evidence>
<protein>
    <submittedName>
        <fullName evidence="1">Uncharacterized protein</fullName>
    </submittedName>
</protein>